<gene>
    <name evidence="2" type="ORF">Aco03nite_095730</name>
</gene>
<accession>A0ABQ3XRM9</accession>
<organism evidence="2 3">
    <name type="scientific">Actinoplanes couchii</name>
    <dbReference type="NCBI Taxonomy" id="403638"/>
    <lineage>
        <taxon>Bacteria</taxon>
        <taxon>Bacillati</taxon>
        <taxon>Actinomycetota</taxon>
        <taxon>Actinomycetes</taxon>
        <taxon>Micromonosporales</taxon>
        <taxon>Micromonosporaceae</taxon>
        <taxon>Actinoplanes</taxon>
    </lineage>
</organism>
<feature type="compositionally biased region" description="Basic and acidic residues" evidence="1">
    <location>
        <begin position="120"/>
        <end position="133"/>
    </location>
</feature>
<reference evidence="2 3" key="1">
    <citation type="submission" date="2021-01" db="EMBL/GenBank/DDBJ databases">
        <title>Whole genome shotgun sequence of Actinoplanes couchii NBRC 106145.</title>
        <authorList>
            <person name="Komaki H."/>
            <person name="Tamura T."/>
        </authorList>
    </citation>
    <scope>NUCLEOTIDE SEQUENCE [LARGE SCALE GENOMIC DNA]</scope>
    <source>
        <strain evidence="2 3">NBRC 106145</strain>
    </source>
</reference>
<evidence type="ECO:0000256" key="1">
    <source>
        <dbReference type="SAM" id="MobiDB-lite"/>
    </source>
</evidence>
<evidence type="ECO:0000313" key="3">
    <source>
        <dbReference type="Proteomes" id="UP000612282"/>
    </source>
</evidence>
<sequence>MTVRRFFCGKAVCGAKTFVEQVDGLTRRRARRREPLREMLTSIGLALAGRTGTRLASKIGIRTSRNSLLRLVRALPDPAHGPAVILGVDDFAIRRGQNYGTVLVERVPEGDRSAAGTGRRTTDRMAARSRIADGHLPGPSERLR</sequence>
<dbReference type="EMBL" id="BOMG01000120">
    <property type="protein sequence ID" value="GID61169.1"/>
    <property type="molecule type" value="Genomic_DNA"/>
</dbReference>
<evidence type="ECO:0008006" key="4">
    <source>
        <dbReference type="Google" id="ProtNLM"/>
    </source>
</evidence>
<comment type="caution">
    <text evidence="2">The sequence shown here is derived from an EMBL/GenBank/DDBJ whole genome shotgun (WGS) entry which is preliminary data.</text>
</comment>
<feature type="region of interest" description="Disordered" evidence="1">
    <location>
        <begin position="109"/>
        <end position="144"/>
    </location>
</feature>
<name>A0ABQ3XRM9_9ACTN</name>
<proteinExistence type="predicted"/>
<protein>
    <recommendedName>
        <fullName evidence="4">Transposase IS204/IS1001/IS1096/IS1165 DDE domain-containing protein</fullName>
    </recommendedName>
</protein>
<dbReference type="Proteomes" id="UP000612282">
    <property type="component" value="Unassembled WGS sequence"/>
</dbReference>
<keyword evidence="3" id="KW-1185">Reference proteome</keyword>
<evidence type="ECO:0000313" key="2">
    <source>
        <dbReference type="EMBL" id="GID61169.1"/>
    </source>
</evidence>